<reference evidence="2 3" key="1">
    <citation type="submission" date="2018-08" db="EMBL/GenBank/DDBJ databases">
        <title>Microbacterium lemovicicum sp. nov., a bacterium isolated from a natural uranium-rich soil.</title>
        <authorList>
            <person name="ORTET P."/>
        </authorList>
    </citation>
    <scope>NUCLEOTIDE SEQUENCE [LARGE SCALE GENOMIC DNA]</scope>
    <source>
        <strain evidence="2 3">Viu22</strain>
    </source>
</reference>
<name>A0A3Q9IWK7_9MICO</name>
<accession>A0A3Q9IWK7</accession>
<dbReference type="AlphaFoldDB" id="A0A3Q9IWK7"/>
<keyword evidence="3" id="KW-1185">Reference proteome</keyword>
<gene>
    <name evidence="2" type="ORF">CVS47_00562</name>
</gene>
<dbReference type="Proteomes" id="UP000276888">
    <property type="component" value="Chromosome"/>
</dbReference>
<evidence type="ECO:0000313" key="2">
    <source>
        <dbReference type="EMBL" id="AZS35964.1"/>
    </source>
</evidence>
<protein>
    <recommendedName>
        <fullName evidence="1">DUF7882 domain-containing protein</fullName>
    </recommendedName>
</protein>
<evidence type="ECO:0000313" key="3">
    <source>
        <dbReference type="Proteomes" id="UP000276888"/>
    </source>
</evidence>
<evidence type="ECO:0000259" key="1">
    <source>
        <dbReference type="Pfam" id="PF25355"/>
    </source>
</evidence>
<proteinExistence type="predicted"/>
<organism evidence="2 3">
    <name type="scientific">Microbacterium lemovicicum</name>
    <dbReference type="NCBI Taxonomy" id="1072463"/>
    <lineage>
        <taxon>Bacteria</taxon>
        <taxon>Bacillati</taxon>
        <taxon>Actinomycetota</taxon>
        <taxon>Actinomycetes</taxon>
        <taxon>Micrococcales</taxon>
        <taxon>Microbacteriaceae</taxon>
        <taxon>Microbacterium</taxon>
    </lineage>
</organism>
<dbReference type="OrthoDB" id="5123855at2"/>
<dbReference type="EMBL" id="CP031423">
    <property type="protein sequence ID" value="AZS35964.1"/>
    <property type="molecule type" value="Genomic_DNA"/>
</dbReference>
<dbReference type="Pfam" id="PF25355">
    <property type="entry name" value="DUF7882"/>
    <property type="match status" value="1"/>
</dbReference>
<sequence length="114" mass="12640">MGMLYYGDRAEPIEFPDALLSHLKVVITTKLRRKESFTLGWRHTITDPAGRSALWLQESIPLRFVFTSVEAGKLDSAVLQDFAIRASSGSGLQIELDSWYAAETAVPDRLVTAA</sequence>
<dbReference type="InterPro" id="IPR057204">
    <property type="entry name" value="DUF7882"/>
</dbReference>
<dbReference type="KEGG" id="mlv:CVS47_00562"/>
<feature type="domain" description="DUF7882" evidence="1">
    <location>
        <begin position="1"/>
        <end position="94"/>
    </location>
</feature>